<dbReference type="GO" id="GO:1990269">
    <property type="term" value="F:RNA polymerase II C-terminal domain phosphoserine binding"/>
    <property type="evidence" value="ECO:0007669"/>
    <property type="project" value="TreeGrafter"/>
</dbReference>
<feature type="compositionally biased region" description="Basic and acidic residues" evidence="1">
    <location>
        <begin position="105"/>
        <end position="119"/>
    </location>
</feature>
<comment type="caution">
    <text evidence="2">The sequence shown here is derived from an EMBL/GenBank/DDBJ whole genome shotgun (WGS) entry which is preliminary data.</text>
</comment>
<dbReference type="EMBL" id="JPKZ01002540">
    <property type="protein sequence ID" value="KHN76299.1"/>
    <property type="molecule type" value="Genomic_DNA"/>
</dbReference>
<organism evidence="2 3">
    <name type="scientific">Toxocara canis</name>
    <name type="common">Canine roundworm</name>
    <dbReference type="NCBI Taxonomy" id="6265"/>
    <lineage>
        <taxon>Eukaryota</taxon>
        <taxon>Metazoa</taxon>
        <taxon>Ecdysozoa</taxon>
        <taxon>Nematoda</taxon>
        <taxon>Chromadorea</taxon>
        <taxon>Rhabditida</taxon>
        <taxon>Spirurina</taxon>
        <taxon>Ascaridomorpha</taxon>
        <taxon>Ascaridoidea</taxon>
        <taxon>Toxocaridae</taxon>
        <taxon>Toxocara</taxon>
    </lineage>
</organism>
<feature type="compositionally biased region" description="Low complexity" evidence="1">
    <location>
        <begin position="1"/>
        <end position="12"/>
    </location>
</feature>
<keyword evidence="3" id="KW-1185">Reference proteome</keyword>
<evidence type="ECO:0000256" key="1">
    <source>
        <dbReference type="SAM" id="MobiDB-lite"/>
    </source>
</evidence>
<accession>A0A0B2V491</accession>
<evidence type="ECO:0000313" key="2">
    <source>
        <dbReference type="EMBL" id="KHN76299.1"/>
    </source>
</evidence>
<proteinExistence type="predicted"/>
<feature type="compositionally biased region" description="Basic and acidic residues" evidence="1">
    <location>
        <begin position="149"/>
        <end position="159"/>
    </location>
</feature>
<dbReference type="PANTHER" id="PTHR23146">
    <property type="entry name" value="LEO1 PROTEIN"/>
    <property type="match status" value="1"/>
</dbReference>
<name>A0A0B2V491_TOXCA</name>
<feature type="compositionally biased region" description="Basic and acidic residues" evidence="1">
    <location>
        <begin position="171"/>
        <end position="184"/>
    </location>
</feature>
<reference evidence="2 3" key="1">
    <citation type="submission" date="2014-11" db="EMBL/GenBank/DDBJ databases">
        <title>Genetic blueprint of the zoonotic pathogen Toxocara canis.</title>
        <authorList>
            <person name="Zhu X.-Q."/>
            <person name="Korhonen P.K."/>
            <person name="Cai H."/>
            <person name="Young N.D."/>
            <person name="Nejsum P."/>
            <person name="von Samson-Himmelstjerna G."/>
            <person name="Boag P.R."/>
            <person name="Tan P."/>
            <person name="Li Q."/>
            <person name="Min J."/>
            <person name="Yang Y."/>
            <person name="Wang X."/>
            <person name="Fang X."/>
            <person name="Hall R.S."/>
            <person name="Hofmann A."/>
            <person name="Sternberg P.W."/>
            <person name="Jex A.R."/>
            <person name="Gasser R.B."/>
        </authorList>
    </citation>
    <scope>NUCLEOTIDE SEQUENCE [LARGE SCALE GENOMIC DNA]</scope>
    <source>
        <strain evidence="2">PN_DK_2014</strain>
    </source>
</reference>
<feature type="compositionally biased region" description="Basic and acidic residues" evidence="1">
    <location>
        <begin position="24"/>
        <end position="48"/>
    </location>
</feature>
<sequence length="609" mass="68899">MSSDESSSANNSSDEEEGVSSPDRSTKSPEGSHKSPDGDTRSPEKDAGSTRGGTESPVRSEGSPPESPVQAASSGEEHSEYGRGDAQQTSRVVASSDSAEDSDESGMRSEGEQKSEKSGSSDNEAAQRSAHFTLGGSEGESSRSPPSERQPEPSSEKKRVVLSSDEDENNSEARSERSHPEKDAGGLGDIDLSESSDDDEHHKDLTEEDIVGPRLYPDPEAMEEEDDRPEPTIVEVNTARICPNFKEQGLYFVKFPNFLSIEPRPFDHEHYEDEFDEDELMDEEGRARLKLRDLTEEDIVGPRLYPDPEAMEEEDDRPEPTIVEVNTARICPNFKEQGLYFVKFPNFLSIEPRPFDHEHYEDEFDEDELMDEEGRARLKLRVENTIRWRYAFDDAGNIVKLSNSKIVRWSDGTMSLFLGSEAFDVQVQPMQHDNHLFMRQGAGLQGHAVFKEKLTFRPISTDSITHRKVTLSMADRSNKSQKVKVLNAVGMDPESHKAELVRREEERLRAQNRREAQLRRNRIRPSMRAGLSANFLEEREDDSDESISAIKKHYKSRYDDRPLIGHSDSEDSDSRRLHDAKKDSDQSDSDQELKKQKKKKVIIEDDDED</sequence>
<gene>
    <name evidence="2" type="primary">leo1</name>
    <name evidence="2" type="ORF">Tcan_06883</name>
</gene>
<dbReference type="GO" id="GO:0032968">
    <property type="term" value="P:positive regulation of transcription elongation by RNA polymerase II"/>
    <property type="evidence" value="ECO:0007669"/>
    <property type="project" value="TreeGrafter"/>
</dbReference>
<dbReference type="InterPro" id="IPR007149">
    <property type="entry name" value="Leo1"/>
</dbReference>
<dbReference type="GO" id="GO:0006368">
    <property type="term" value="P:transcription elongation by RNA polymerase II"/>
    <property type="evidence" value="ECO:0007669"/>
    <property type="project" value="InterPro"/>
</dbReference>
<dbReference type="AlphaFoldDB" id="A0A0B2V491"/>
<dbReference type="STRING" id="6265.A0A0B2V491"/>
<dbReference type="Pfam" id="PF04004">
    <property type="entry name" value="Leo1"/>
    <property type="match status" value="2"/>
</dbReference>
<feature type="region of interest" description="Disordered" evidence="1">
    <location>
        <begin position="553"/>
        <end position="609"/>
    </location>
</feature>
<feature type="compositionally biased region" description="Basic and acidic residues" evidence="1">
    <location>
        <begin position="556"/>
        <end position="585"/>
    </location>
</feature>
<dbReference type="GO" id="GO:0016593">
    <property type="term" value="C:Cdc73/Paf1 complex"/>
    <property type="evidence" value="ECO:0007669"/>
    <property type="project" value="InterPro"/>
</dbReference>
<evidence type="ECO:0000313" key="3">
    <source>
        <dbReference type="Proteomes" id="UP000031036"/>
    </source>
</evidence>
<dbReference type="OrthoDB" id="20844at2759"/>
<dbReference type="Proteomes" id="UP000031036">
    <property type="component" value="Unassembled WGS sequence"/>
</dbReference>
<dbReference type="PANTHER" id="PTHR23146:SF0">
    <property type="entry name" value="RNA POLYMERASE-ASSOCIATED PROTEIN LEO1"/>
    <property type="match status" value="1"/>
</dbReference>
<feature type="region of interest" description="Disordered" evidence="1">
    <location>
        <begin position="1"/>
        <end position="231"/>
    </location>
</feature>
<protein>
    <submittedName>
        <fullName evidence="2">RNA polymerase-associated protein LEO1</fullName>
    </submittedName>
</protein>